<dbReference type="GO" id="GO:0050380">
    <property type="term" value="F:undecaprenyl-diphosphatase activity"/>
    <property type="evidence" value="ECO:0007669"/>
    <property type="project" value="UniProtKB-EC"/>
</dbReference>
<evidence type="ECO:0000313" key="6">
    <source>
        <dbReference type="Proteomes" id="UP000619376"/>
    </source>
</evidence>
<organism evidence="4 5">
    <name type="scientific">Deinococcus metalli</name>
    <dbReference type="NCBI Taxonomy" id="1141878"/>
    <lineage>
        <taxon>Bacteria</taxon>
        <taxon>Thermotogati</taxon>
        <taxon>Deinococcota</taxon>
        <taxon>Deinococci</taxon>
        <taxon>Deinococcales</taxon>
        <taxon>Deinococcaceae</taxon>
        <taxon>Deinococcus</taxon>
    </lineage>
</organism>
<evidence type="ECO:0000313" key="4">
    <source>
        <dbReference type="EMBL" id="MBB5379041.1"/>
    </source>
</evidence>
<dbReference type="InterPro" id="IPR000326">
    <property type="entry name" value="PAP2/HPO"/>
</dbReference>
<dbReference type="InterPro" id="IPR036938">
    <property type="entry name" value="PAP2/HPO_sf"/>
</dbReference>
<feature type="transmembrane region" description="Helical" evidence="1">
    <location>
        <begin position="177"/>
        <end position="195"/>
    </location>
</feature>
<reference evidence="4 5" key="3">
    <citation type="submission" date="2020-08" db="EMBL/GenBank/DDBJ databases">
        <title>Genomic Encyclopedia of Type Strains, Phase IV (KMG-IV): sequencing the most valuable type-strain genomes for metagenomic binning, comparative biology and taxonomic classification.</title>
        <authorList>
            <person name="Goeker M."/>
        </authorList>
    </citation>
    <scope>NUCLEOTIDE SEQUENCE [LARGE SCALE GENOMIC DNA]</scope>
    <source>
        <strain evidence="4 5">DSM 27521</strain>
    </source>
</reference>
<dbReference type="SMART" id="SM00014">
    <property type="entry name" value="acidPPc"/>
    <property type="match status" value="1"/>
</dbReference>
<keyword evidence="1" id="KW-1133">Transmembrane helix</keyword>
<accession>A0A7W8NRJ6</accession>
<name>A0A7W8NRJ6_9DEIO</name>
<feature type="transmembrane region" description="Helical" evidence="1">
    <location>
        <begin position="54"/>
        <end position="76"/>
    </location>
</feature>
<dbReference type="EMBL" id="BNAJ01000019">
    <property type="protein sequence ID" value="GHF63819.1"/>
    <property type="molecule type" value="Genomic_DNA"/>
</dbReference>
<keyword evidence="1" id="KW-0472">Membrane</keyword>
<reference evidence="3" key="4">
    <citation type="submission" date="2024-05" db="EMBL/GenBank/DDBJ databases">
        <authorList>
            <person name="Sun Q."/>
            <person name="Zhou Y."/>
        </authorList>
    </citation>
    <scope>NUCLEOTIDE SEQUENCE</scope>
    <source>
        <strain evidence="3">CGMCC 1.18437</strain>
    </source>
</reference>
<dbReference type="PANTHER" id="PTHR14969:SF13">
    <property type="entry name" value="AT30094P"/>
    <property type="match status" value="1"/>
</dbReference>
<dbReference type="Proteomes" id="UP000619376">
    <property type="component" value="Unassembled WGS sequence"/>
</dbReference>
<dbReference type="SUPFAM" id="SSF48317">
    <property type="entry name" value="Acid phosphatase/Vanadium-dependent haloperoxidase"/>
    <property type="match status" value="1"/>
</dbReference>
<feature type="domain" description="Phosphatidic acid phosphatase type 2/haloperoxidase" evidence="2">
    <location>
        <begin position="82"/>
        <end position="192"/>
    </location>
</feature>
<feature type="transmembrane region" description="Helical" evidence="1">
    <location>
        <begin position="83"/>
        <end position="104"/>
    </location>
</feature>
<dbReference type="AlphaFoldDB" id="A0A7W8NRJ6"/>
<reference evidence="6" key="2">
    <citation type="journal article" date="2019" name="Int. J. Syst. Evol. Microbiol.">
        <title>The Global Catalogue of Microorganisms (GCM) 10K type strain sequencing project: providing services to taxonomists for standard genome sequencing and annotation.</title>
        <authorList>
            <consortium name="The Broad Institute Genomics Platform"/>
            <consortium name="The Broad Institute Genome Sequencing Center for Infectious Disease"/>
            <person name="Wu L."/>
            <person name="Ma J."/>
        </authorList>
    </citation>
    <scope>NUCLEOTIDE SEQUENCE [LARGE SCALE GENOMIC DNA]</scope>
    <source>
        <strain evidence="6">CGMCC 1.18437</strain>
    </source>
</reference>
<protein>
    <submittedName>
        <fullName evidence="4">Undecaprenyl-diphosphatase</fullName>
        <ecNumber evidence="4">3.6.1.27</ecNumber>
    </submittedName>
</protein>
<proteinExistence type="predicted"/>
<feature type="transmembrane region" description="Helical" evidence="1">
    <location>
        <begin position="124"/>
        <end position="143"/>
    </location>
</feature>
<evidence type="ECO:0000259" key="2">
    <source>
        <dbReference type="SMART" id="SM00014"/>
    </source>
</evidence>
<dbReference type="Gene3D" id="1.20.144.10">
    <property type="entry name" value="Phosphatidic acid phosphatase type 2/haloperoxidase"/>
    <property type="match status" value="1"/>
</dbReference>
<comment type="caution">
    <text evidence="4">The sequence shown here is derived from an EMBL/GenBank/DDBJ whole genome shotgun (WGS) entry which is preliminary data.</text>
</comment>
<dbReference type="RefSeq" id="WP_184116011.1">
    <property type="nucleotide sequence ID" value="NZ_BNAJ01000019.1"/>
</dbReference>
<dbReference type="Pfam" id="PF01569">
    <property type="entry name" value="PAP2"/>
    <property type="match status" value="1"/>
</dbReference>
<reference evidence="3" key="1">
    <citation type="journal article" date="2014" name="Int. J. Syst. Evol. Microbiol.">
        <title>Complete genome of a new Firmicutes species belonging to the dominant human colonic microbiota ('Ruminococcus bicirculans') reveals two chromosomes and a selective capacity to utilize plant glucans.</title>
        <authorList>
            <consortium name="NISC Comparative Sequencing Program"/>
            <person name="Wegmann U."/>
            <person name="Louis P."/>
            <person name="Goesmann A."/>
            <person name="Henrissat B."/>
            <person name="Duncan S.H."/>
            <person name="Flint H.J."/>
        </authorList>
    </citation>
    <scope>NUCLEOTIDE SEQUENCE</scope>
    <source>
        <strain evidence="3">CGMCC 1.18437</strain>
    </source>
</reference>
<keyword evidence="1" id="KW-0812">Transmembrane</keyword>
<dbReference type="Proteomes" id="UP000539473">
    <property type="component" value="Unassembled WGS sequence"/>
</dbReference>
<sequence>MTRPLLAGALTALLLVLVLTAAVVAGAALPFDRPLSVWLHTHATPPDVTGADVLNVTGTLAVVVPGTLVVAALLAARHRRRHALTLLGGMGATLAAQLALNAAVHRPRPTLYPHLVAAPGLSYPSGHAALAAALGTLAAAVAWRTRWRWPTVILAAAYALAMGAARVLLAVHNPSDVLGGWLLGLGVGLLAAWVGETWRRTRRAGLPLP</sequence>
<evidence type="ECO:0000313" key="5">
    <source>
        <dbReference type="Proteomes" id="UP000539473"/>
    </source>
</evidence>
<keyword evidence="4" id="KW-0378">Hydrolase</keyword>
<keyword evidence="6" id="KW-1185">Reference proteome</keyword>
<dbReference type="EC" id="3.6.1.27" evidence="4"/>
<dbReference type="EMBL" id="JACHFK010000019">
    <property type="protein sequence ID" value="MBB5379041.1"/>
    <property type="molecule type" value="Genomic_DNA"/>
</dbReference>
<gene>
    <name evidence="3" type="ORF">GCM10017781_44680</name>
    <name evidence="4" type="ORF">HNQ07_004551</name>
</gene>
<feature type="transmembrane region" description="Helical" evidence="1">
    <location>
        <begin position="152"/>
        <end position="171"/>
    </location>
</feature>
<evidence type="ECO:0000256" key="1">
    <source>
        <dbReference type="SAM" id="Phobius"/>
    </source>
</evidence>
<evidence type="ECO:0000313" key="3">
    <source>
        <dbReference type="EMBL" id="GHF63819.1"/>
    </source>
</evidence>
<dbReference type="PANTHER" id="PTHR14969">
    <property type="entry name" value="SPHINGOSINE-1-PHOSPHATE PHOSPHOHYDROLASE"/>
    <property type="match status" value="1"/>
</dbReference>